<feature type="domain" description="Ig-like" evidence="6">
    <location>
        <begin position="122"/>
        <end position="211"/>
    </location>
</feature>
<evidence type="ECO:0000256" key="4">
    <source>
        <dbReference type="SAM" id="MobiDB-lite"/>
    </source>
</evidence>
<dbReference type="InterPro" id="IPR007110">
    <property type="entry name" value="Ig-like_dom"/>
</dbReference>
<evidence type="ECO:0000259" key="6">
    <source>
        <dbReference type="PROSITE" id="PS50835"/>
    </source>
</evidence>
<dbReference type="SMART" id="SM00409">
    <property type="entry name" value="IG"/>
    <property type="match status" value="2"/>
</dbReference>
<dbReference type="Pfam" id="PF07686">
    <property type="entry name" value="V-set"/>
    <property type="match status" value="1"/>
</dbReference>
<dbReference type="InterPro" id="IPR013783">
    <property type="entry name" value="Ig-like_fold"/>
</dbReference>
<organism evidence="7 8">
    <name type="scientific">Poecilia formosa</name>
    <name type="common">Amazon molly</name>
    <name type="synonym">Limia formosa</name>
    <dbReference type="NCBI Taxonomy" id="48698"/>
    <lineage>
        <taxon>Eukaryota</taxon>
        <taxon>Metazoa</taxon>
        <taxon>Chordata</taxon>
        <taxon>Craniata</taxon>
        <taxon>Vertebrata</taxon>
        <taxon>Euteleostomi</taxon>
        <taxon>Actinopterygii</taxon>
        <taxon>Neopterygii</taxon>
        <taxon>Teleostei</taxon>
        <taxon>Neoteleostei</taxon>
        <taxon>Acanthomorphata</taxon>
        <taxon>Ovalentaria</taxon>
        <taxon>Atherinomorphae</taxon>
        <taxon>Cyprinodontiformes</taxon>
        <taxon>Poeciliidae</taxon>
        <taxon>Poeciliinae</taxon>
        <taxon>Poecilia</taxon>
    </lineage>
</organism>
<reference evidence="8" key="1">
    <citation type="submission" date="2013-10" db="EMBL/GenBank/DDBJ databases">
        <authorList>
            <person name="Schartl M."/>
            <person name="Warren W."/>
        </authorList>
    </citation>
    <scope>NUCLEOTIDE SEQUENCE [LARGE SCALE GENOMIC DNA]</scope>
    <source>
        <strain evidence="8">female</strain>
    </source>
</reference>
<reference evidence="7" key="3">
    <citation type="submission" date="2025-09" db="UniProtKB">
        <authorList>
            <consortium name="Ensembl"/>
        </authorList>
    </citation>
    <scope>IDENTIFICATION</scope>
</reference>
<dbReference type="OMA" id="ARIIYML"/>
<dbReference type="InterPro" id="IPR013106">
    <property type="entry name" value="Ig_V-set"/>
</dbReference>
<evidence type="ECO:0000256" key="3">
    <source>
        <dbReference type="ARBA" id="ARBA00023136"/>
    </source>
</evidence>
<keyword evidence="2 5" id="KW-0812">Transmembrane</keyword>
<dbReference type="STRING" id="48698.ENSPFOP00000014840"/>
<feature type="region of interest" description="Disordered" evidence="4">
    <location>
        <begin position="329"/>
        <end position="351"/>
    </location>
</feature>
<evidence type="ECO:0000256" key="1">
    <source>
        <dbReference type="ARBA" id="ARBA00004370"/>
    </source>
</evidence>
<dbReference type="Ensembl" id="ENSPFOT00000014862.2">
    <property type="protein sequence ID" value="ENSPFOP00000014840.2"/>
    <property type="gene ID" value="ENSPFOG00000014802.2"/>
</dbReference>
<dbReference type="GO" id="GO:0005886">
    <property type="term" value="C:plasma membrane"/>
    <property type="evidence" value="ECO:0007669"/>
    <property type="project" value="TreeGrafter"/>
</dbReference>
<dbReference type="EMBL" id="AYCK01001768">
    <property type="status" value="NOT_ANNOTATED_CDS"/>
    <property type="molecule type" value="Genomic_DNA"/>
</dbReference>
<dbReference type="Proteomes" id="UP000028760">
    <property type="component" value="Unassembled WGS sequence"/>
</dbReference>
<dbReference type="PANTHER" id="PTHR11860">
    <property type="entry name" value="POLYMERIC-IMMUNOGLOBULIN RECEPTOR"/>
    <property type="match status" value="1"/>
</dbReference>
<evidence type="ECO:0000313" key="8">
    <source>
        <dbReference type="Proteomes" id="UP000028760"/>
    </source>
</evidence>
<dbReference type="InterPro" id="IPR036179">
    <property type="entry name" value="Ig-like_dom_sf"/>
</dbReference>
<dbReference type="PROSITE" id="PS50835">
    <property type="entry name" value="IG_LIKE"/>
    <property type="match status" value="2"/>
</dbReference>
<dbReference type="InterPro" id="IPR050671">
    <property type="entry name" value="CD300_family_receptors"/>
</dbReference>
<keyword evidence="5" id="KW-1133">Transmembrane helix</keyword>
<evidence type="ECO:0000313" key="7">
    <source>
        <dbReference type="Ensembl" id="ENSPFOP00000014840.2"/>
    </source>
</evidence>
<feature type="transmembrane region" description="Helical" evidence="5">
    <location>
        <begin position="243"/>
        <end position="267"/>
    </location>
</feature>
<dbReference type="InterPro" id="IPR003599">
    <property type="entry name" value="Ig_sub"/>
</dbReference>
<feature type="domain" description="Ig-like" evidence="6">
    <location>
        <begin position="12"/>
        <end position="110"/>
    </location>
</feature>
<proteinExistence type="predicted"/>
<keyword evidence="8" id="KW-1185">Reference proteome</keyword>
<dbReference type="GeneTree" id="ENSGT00950000182977"/>
<evidence type="ECO:0000256" key="2">
    <source>
        <dbReference type="ARBA" id="ARBA00022692"/>
    </source>
</evidence>
<dbReference type="SUPFAM" id="SSF48726">
    <property type="entry name" value="Immunoglobulin"/>
    <property type="match status" value="2"/>
</dbReference>
<dbReference type="Gene3D" id="2.60.40.10">
    <property type="entry name" value="Immunoglobulins"/>
    <property type="match status" value="2"/>
</dbReference>
<keyword evidence="3 5" id="KW-0472">Membrane</keyword>
<comment type="subcellular location">
    <subcellularLocation>
        <location evidence="1">Membrane</location>
    </subcellularLocation>
</comment>
<dbReference type="PANTHER" id="PTHR11860:SF118">
    <property type="entry name" value="CMRF35-LIKE MOLECULE 3-RELATED"/>
    <property type="match status" value="1"/>
</dbReference>
<evidence type="ECO:0000256" key="5">
    <source>
        <dbReference type="SAM" id="Phobius"/>
    </source>
</evidence>
<reference evidence="7" key="2">
    <citation type="submission" date="2025-08" db="UniProtKB">
        <authorList>
            <consortium name="Ensembl"/>
        </authorList>
    </citation>
    <scope>IDENTIFICATION</scope>
</reference>
<dbReference type="AlphaFoldDB" id="A0A087Y9Y7"/>
<sequence length="351" mass="38730">MLNIFHSIFFSPGSESVKTINKVSVKAGASVSIPCSYDGKYKNHVKYLCKGYVWSSCTYEIRTDSQRETGKYSISEDKSQRIFTVTIKQLTADDTYYWCAVENNNEADIGQRFLLSVTTGTPILSVADQNVIGYIGEKITINCSYRDSGGVSWCKLGSTCVTVSGNIDAATINTAVSNVISVTMSGLKSESSGWYYCVKRDFQMPVHLTVTVKPSGNQCITTYIDWSNIPTETRKENSSVTPLMILAIPLSVLIFIVIVALSILFVLRGTKRVKNKDSTASKVSLDLQNEGDLTYAEVSFKKNKAAQFETQAASDADVTYSSVVPVKKQSARRSEGKDEDVTYSTIIRHKQ</sequence>
<dbReference type="GO" id="GO:0004888">
    <property type="term" value="F:transmembrane signaling receptor activity"/>
    <property type="evidence" value="ECO:0007669"/>
    <property type="project" value="TreeGrafter"/>
</dbReference>
<accession>A0A087Y9Y7</accession>
<protein>
    <recommendedName>
        <fullName evidence="6">Ig-like domain-containing protein</fullName>
    </recommendedName>
</protein>
<name>A0A087Y9Y7_POEFO</name>